<dbReference type="Pfam" id="PF00497">
    <property type="entry name" value="SBP_bac_3"/>
    <property type="match status" value="1"/>
</dbReference>
<dbReference type="CDD" id="cd01004">
    <property type="entry name" value="PBP2_MidA_like"/>
    <property type="match status" value="1"/>
</dbReference>
<evidence type="ECO:0000313" key="5">
    <source>
        <dbReference type="EMBL" id="GGM14506.1"/>
    </source>
</evidence>
<dbReference type="PROSITE" id="PS51257">
    <property type="entry name" value="PROKAR_LIPOPROTEIN"/>
    <property type="match status" value="1"/>
</dbReference>
<evidence type="ECO:0000256" key="1">
    <source>
        <dbReference type="ARBA" id="ARBA00022729"/>
    </source>
</evidence>
<proteinExistence type="predicted"/>
<feature type="domain" description="Solute-binding protein family 3/N-terminal" evidence="4">
    <location>
        <begin position="114"/>
        <end position="346"/>
    </location>
</feature>
<feature type="region of interest" description="Disordered" evidence="2">
    <location>
        <begin position="34"/>
        <end position="80"/>
    </location>
</feature>
<name>A0A917TBI0_9ACTN</name>
<sequence length="359" mass="35821">MIRTTRVRAALAAGICCTALVLAGCGSSGSAGSSTSASSSTTGAPATSAAASSSSAAPSSSTSAGSGASSSAASGAGSASGTATSSSAIEDVASAPAAPSQTASLPADIKSKGSITAATTDGNAPWSFYKTGSNTPSGVDYDLITEAAKRLGLTVDWQNVQFTAGIPGVQSGRFDLYVSAMADSKAREKVVSFIGYSKEGSGVIVKKGNPENIQTMADLCGKKVSIVTGSIFPDLVKDLNATTCNGKDVQLSETADQTAPYLAVASGQADASMNTFGVSNYAFKTATNGVQAQLELSPVPLFAPAIQGIAFDKNKSALMQALGGALQSMVADGTYQKIMDTWSVGDGALTAILYNAPTF</sequence>
<gene>
    <name evidence="5" type="ORF">GCM10011594_38210</name>
</gene>
<feature type="signal peptide" evidence="3">
    <location>
        <begin position="1"/>
        <end position="23"/>
    </location>
</feature>
<dbReference type="Proteomes" id="UP000655208">
    <property type="component" value="Unassembled WGS sequence"/>
</dbReference>
<dbReference type="EMBL" id="BMNA01000013">
    <property type="protein sequence ID" value="GGM14506.1"/>
    <property type="molecule type" value="Genomic_DNA"/>
</dbReference>
<dbReference type="Gene3D" id="3.40.190.10">
    <property type="entry name" value="Periplasmic binding protein-like II"/>
    <property type="match status" value="2"/>
</dbReference>
<comment type="caution">
    <text evidence="5">The sequence shown here is derived from an EMBL/GenBank/DDBJ whole genome shotgun (WGS) entry which is preliminary data.</text>
</comment>
<keyword evidence="6" id="KW-1185">Reference proteome</keyword>
<dbReference type="SMART" id="SM00062">
    <property type="entry name" value="PBPb"/>
    <property type="match status" value="1"/>
</dbReference>
<evidence type="ECO:0000256" key="3">
    <source>
        <dbReference type="SAM" id="SignalP"/>
    </source>
</evidence>
<dbReference type="SUPFAM" id="SSF53850">
    <property type="entry name" value="Periplasmic binding protein-like II"/>
    <property type="match status" value="1"/>
</dbReference>
<evidence type="ECO:0000313" key="6">
    <source>
        <dbReference type="Proteomes" id="UP000655208"/>
    </source>
</evidence>
<dbReference type="InterPro" id="IPR001638">
    <property type="entry name" value="Solute-binding_3/MltF_N"/>
</dbReference>
<keyword evidence="1 3" id="KW-0732">Signal</keyword>
<evidence type="ECO:0000259" key="4">
    <source>
        <dbReference type="SMART" id="SM00062"/>
    </source>
</evidence>
<dbReference type="RefSeq" id="WP_188944389.1">
    <property type="nucleotide sequence ID" value="NZ_BMNA01000013.1"/>
</dbReference>
<feature type="chain" id="PRO_5039549878" description="Solute-binding protein family 3/N-terminal domain-containing protein" evidence="3">
    <location>
        <begin position="24"/>
        <end position="359"/>
    </location>
</feature>
<dbReference type="PANTHER" id="PTHR35936">
    <property type="entry name" value="MEMBRANE-BOUND LYTIC MUREIN TRANSGLYCOSYLASE F"/>
    <property type="match status" value="1"/>
</dbReference>
<evidence type="ECO:0000256" key="2">
    <source>
        <dbReference type="SAM" id="MobiDB-lite"/>
    </source>
</evidence>
<dbReference type="AlphaFoldDB" id="A0A917TBI0"/>
<accession>A0A917TBI0</accession>
<dbReference type="PANTHER" id="PTHR35936:SF17">
    <property type="entry name" value="ARGININE-BINDING EXTRACELLULAR PROTEIN ARTP"/>
    <property type="match status" value="1"/>
</dbReference>
<reference evidence="5" key="1">
    <citation type="journal article" date="2014" name="Int. J. Syst. Evol. Microbiol.">
        <title>Complete genome sequence of Corynebacterium casei LMG S-19264T (=DSM 44701T), isolated from a smear-ripened cheese.</title>
        <authorList>
            <consortium name="US DOE Joint Genome Institute (JGI-PGF)"/>
            <person name="Walter F."/>
            <person name="Albersmeier A."/>
            <person name="Kalinowski J."/>
            <person name="Ruckert C."/>
        </authorList>
    </citation>
    <scope>NUCLEOTIDE SEQUENCE</scope>
    <source>
        <strain evidence="5">CGMCC 4.7308</strain>
    </source>
</reference>
<reference evidence="5" key="2">
    <citation type="submission" date="2020-09" db="EMBL/GenBank/DDBJ databases">
        <authorList>
            <person name="Sun Q."/>
            <person name="Zhou Y."/>
        </authorList>
    </citation>
    <scope>NUCLEOTIDE SEQUENCE</scope>
    <source>
        <strain evidence="5">CGMCC 4.7308</strain>
    </source>
</reference>
<protein>
    <recommendedName>
        <fullName evidence="4">Solute-binding protein family 3/N-terminal domain-containing protein</fullName>
    </recommendedName>
</protein>
<organism evidence="5 6">
    <name type="scientific">Nakamurella endophytica</name>
    <dbReference type="NCBI Taxonomy" id="1748367"/>
    <lineage>
        <taxon>Bacteria</taxon>
        <taxon>Bacillati</taxon>
        <taxon>Actinomycetota</taxon>
        <taxon>Actinomycetes</taxon>
        <taxon>Nakamurellales</taxon>
        <taxon>Nakamurellaceae</taxon>
        <taxon>Nakamurella</taxon>
    </lineage>
</organism>